<organism evidence="2 3">
    <name type="scientific">Phormidium tenue NIES-30</name>
    <dbReference type="NCBI Taxonomy" id="549789"/>
    <lineage>
        <taxon>Bacteria</taxon>
        <taxon>Bacillati</taxon>
        <taxon>Cyanobacteriota</taxon>
        <taxon>Cyanophyceae</taxon>
        <taxon>Oscillatoriophycideae</taxon>
        <taxon>Oscillatoriales</taxon>
        <taxon>Oscillatoriaceae</taxon>
        <taxon>Phormidium</taxon>
    </lineage>
</organism>
<evidence type="ECO:0000313" key="3">
    <source>
        <dbReference type="Proteomes" id="UP000185557"/>
    </source>
</evidence>
<dbReference type="EMBL" id="MRCG01000019">
    <property type="protein sequence ID" value="OKH44978.1"/>
    <property type="molecule type" value="Genomic_DNA"/>
</dbReference>
<keyword evidence="3" id="KW-1185">Reference proteome</keyword>
<keyword evidence="1" id="KW-0472">Membrane</keyword>
<evidence type="ECO:0000256" key="1">
    <source>
        <dbReference type="SAM" id="Phobius"/>
    </source>
</evidence>
<comment type="caution">
    <text evidence="2">The sequence shown here is derived from an EMBL/GenBank/DDBJ whole genome shotgun (WGS) entry which is preliminary data.</text>
</comment>
<keyword evidence="1" id="KW-1133">Transmembrane helix</keyword>
<dbReference type="STRING" id="549789.NIES30_21035"/>
<proteinExistence type="predicted"/>
<feature type="transmembrane region" description="Helical" evidence="1">
    <location>
        <begin position="34"/>
        <end position="54"/>
    </location>
</feature>
<gene>
    <name evidence="2" type="ORF">NIES30_21035</name>
</gene>
<keyword evidence="1" id="KW-0812">Transmembrane</keyword>
<accession>A0A1U7J043</accession>
<dbReference type="Proteomes" id="UP000185557">
    <property type="component" value="Unassembled WGS sequence"/>
</dbReference>
<sequence length="84" mass="9259">MVNLFKLNTTNAFGILVSKVPNSMRLTSEISKQCARLIAIAVIYYNSAILFLLLTKYEVSGNVKALSIIKQISRRLGDLSIVGI</sequence>
<name>A0A1U7J043_9CYAN</name>
<reference evidence="2 3" key="1">
    <citation type="submission" date="2016-11" db="EMBL/GenBank/DDBJ databases">
        <title>Draft Genome Sequences of Nine Cyanobacterial Strains from Diverse Habitats.</title>
        <authorList>
            <person name="Zhu T."/>
            <person name="Hou S."/>
            <person name="Lu X."/>
            <person name="Hess W.R."/>
        </authorList>
    </citation>
    <scope>NUCLEOTIDE SEQUENCE [LARGE SCALE GENOMIC DNA]</scope>
    <source>
        <strain evidence="2 3">NIES-30</strain>
    </source>
</reference>
<evidence type="ECO:0000313" key="2">
    <source>
        <dbReference type="EMBL" id="OKH44978.1"/>
    </source>
</evidence>
<dbReference type="AlphaFoldDB" id="A0A1U7J043"/>
<protein>
    <submittedName>
        <fullName evidence="2">Uncharacterized protein</fullName>
    </submittedName>
</protein>